<dbReference type="FunFam" id="2.130.10.10:FF:002017">
    <property type="entry name" value="Probable cytosolic iron-sulfur protein assembly protein CIAO1 homolog"/>
    <property type="match status" value="1"/>
</dbReference>
<name>A0A9Q3INT8_9BASI</name>
<dbReference type="InterPro" id="IPR036322">
    <property type="entry name" value="WD40_repeat_dom_sf"/>
</dbReference>
<organism evidence="5 6">
    <name type="scientific">Austropuccinia psidii MF-1</name>
    <dbReference type="NCBI Taxonomy" id="1389203"/>
    <lineage>
        <taxon>Eukaryota</taxon>
        <taxon>Fungi</taxon>
        <taxon>Dikarya</taxon>
        <taxon>Basidiomycota</taxon>
        <taxon>Pucciniomycotina</taxon>
        <taxon>Pucciniomycetes</taxon>
        <taxon>Pucciniales</taxon>
        <taxon>Sphaerophragmiaceae</taxon>
        <taxon>Austropuccinia</taxon>
    </lineage>
</organism>
<gene>
    <name evidence="3" type="primary">CIA1</name>
    <name evidence="5" type="ORF">O181_086970</name>
</gene>
<evidence type="ECO:0000256" key="4">
    <source>
        <dbReference type="PROSITE-ProRule" id="PRU00221"/>
    </source>
</evidence>
<dbReference type="HAMAP" id="MF_03037">
    <property type="entry name" value="ciao1"/>
    <property type="match status" value="1"/>
</dbReference>
<sequence length="438" mass="49238">MLNEKAEQCSSKALDVNNSMDSNSSNLKLKLIQTLKVSCSTDKEIKFYKFNSNNNNNNKQNQIEFKIFDSIPSSHTRTIRNLNWSPNGEFLASVSFDSTCSIWSKNDIIKNSNSTKFEIDDEIISSSNDENWDCLMSLEGHESEVKSVAWNRNGNLIATCSRDKTVWIWEILIENQSIINHDEVDQEESYEVLAVLMEHDQDVKSVCWSPKEDLLCSTSYDNNIHLYAEDHSDGEFTLIHRLKGHQSTVWNASFSPCGEYLASCSDDLSIRIWHRQKISMGGVEGRDGGLNGGWRIGRSERERWTCVNVISGYHSRTIYSLDWTSTNLNPQSDSDLIEDSLGTILTCGGDGKINIFEIFRGSPVAGLDTSSPQPIVNHLVQKKKAHGVSDINCVSCCKIKKLPTPSDTITSNWRESAQRLIASAGDDGTIKIWMLSNN</sequence>
<comment type="function">
    <text evidence="3">Essential component of the cytosolic iron-sulfur (Fe/S) protein assembly machinery. Required for the maturation of extramitochondrial Fe/S proteins.</text>
</comment>
<feature type="repeat" description="WD" evidence="4">
    <location>
        <begin position="138"/>
        <end position="171"/>
    </location>
</feature>
<dbReference type="InterPro" id="IPR028608">
    <property type="entry name" value="CIAO1/Cia1"/>
</dbReference>
<feature type="repeat" description="WD" evidence="4">
    <location>
        <begin position="419"/>
        <end position="438"/>
    </location>
</feature>
<dbReference type="PANTHER" id="PTHR19920">
    <property type="entry name" value="WD40 PROTEIN CIAO1"/>
    <property type="match status" value="1"/>
</dbReference>
<evidence type="ECO:0000313" key="5">
    <source>
        <dbReference type="EMBL" id="MBW0547255.1"/>
    </source>
</evidence>
<protein>
    <recommendedName>
        <fullName evidence="3">Probable cytosolic iron-sulfur protein assembly protein 1</fullName>
    </recommendedName>
</protein>
<dbReference type="Pfam" id="PF00400">
    <property type="entry name" value="WD40"/>
    <property type="match status" value="5"/>
</dbReference>
<dbReference type="GO" id="GO:0097361">
    <property type="term" value="C:cytosolic [4Fe-4S] assembly targeting complex"/>
    <property type="evidence" value="ECO:0007669"/>
    <property type="project" value="InterPro"/>
</dbReference>
<keyword evidence="1 4" id="KW-0853">WD repeat</keyword>
<evidence type="ECO:0000256" key="3">
    <source>
        <dbReference type="HAMAP-Rule" id="MF_03037"/>
    </source>
</evidence>
<dbReference type="OrthoDB" id="284782at2759"/>
<feature type="repeat" description="WD" evidence="4">
    <location>
        <begin position="72"/>
        <end position="104"/>
    </location>
</feature>
<dbReference type="PROSITE" id="PS50082">
    <property type="entry name" value="WD_REPEATS_2"/>
    <property type="match status" value="5"/>
</dbReference>
<dbReference type="GO" id="GO:0016226">
    <property type="term" value="P:iron-sulfur cluster assembly"/>
    <property type="evidence" value="ECO:0007669"/>
    <property type="project" value="UniProtKB-UniRule"/>
</dbReference>
<dbReference type="Proteomes" id="UP000765509">
    <property type="component" value="Unassembled WGS sequence"/>
</dbReference>
<dbReference type="PROSITE" id="PS00678">
    <property type="entry name" value="WD_REPEATS_1"/>
    <property type="match status" value="1"/>
</dbReference>
<feature type="repeat" description="WD" evidence="4">
    <location>
        <begin position="242"/>
        <end position="273"/>
    </location>
</feature>
<keyword evidence="6" id="KW-1185">Reference proteome</keyword>
<dbReference type="SUPFAM" id="SSF50978">
    <property type="entry name" value="WD40 repeat-like"/>
    <property type="match status" value="1"/>
</dbReference>
<keyword evidence="2" id="KW-0677">Repeat</keyword>
<evidence type="ECO:0000256" key="1">
    <source>
        <dbReference type="ARBA" id="ARBA00022574"/>
    </source>
</evidence>
<dbReference type="InterPro" id="IPR001680">
    <property type="entry name" value="WD40_rpt"/>
</dbReference>
<feature type="repeat" description="WD" evidence="4">
    <location>
        <begin position="196"/>
        <end position="227"/>
    </location>
</feature>
<comment type="caution">
    <text evidence="5">The sequence shown here is derived from an EMBL/GenBank/DDBJ whole genome shotgun (WGS) entry which is preliminary data.</text>
</comment>
<comment type="similarity">
    <text evidence="3">Belongs to the WD repeat CIA1 family.</text>
</comment>
<dbReference type="PROSITE" id="PS50294">
    <property type="entry name" value="WD_REPEATS_REGION"/>
    <property type="match status" value="4"/>
</dbReference>
<evidence type="ECO:0000313" key="6">
    <source>
        <dbReference type="Proteomes" id="UP000765509"/>
    </source>
</evidence>
<reference evidence="5" key="1">
    <citation type="submission" date="2021-03" db="EMBL/GenBank/DDBJ databases">
        <title>Draft genome sequence of rust myrtle Austropuccinia psidii MF-1, a brazilian biotype.</title>
        <authorList>
            <person name="Quecine M.C."/>
            <person name="Pachon D.M.R."/>
            <person name="Bonatelli M.L."/>
            <person name="Correr F.H."/>
            <person name="Franceschini L.M."/>
            <person name="Leite T.F."/>
            <person name="Margarido G.R.A."/>
            <person name="Almeida C.A."/>
            <person name="Ferrarezi J.A."/>
            <person name="Labate C.A."/>
        </authorList>
    </citation>
    <scope>NUCLEOTIDE SEQUENCE</scope>
    <source>
        <strain evidence="5">MF-1</strain>
    </source>
</reference>
<dbReference type="InterPro" id="IPR019775">
    <property type="entry name" value="WD40_repeat_CS"/>
</dbReference>
<dbReference type="InterPro" id="IPR015943">
    <property type="entry name" value="WD40/YVTN_repeat-like_dom_sf"/>
</dbReference>
<dbReference type="InterPro" id="IPR020472">
    <property type="entry name" value="WD40_PAC1"/>
</dbReference>
<dbReference type="SMART" id="SM00320">
    <property type="entry name" value="WD40"/>
    <property type="match status" value="6"/>
</dbReference>
<evidence type="ECO:0000256" key="2">
    <source>
        <dbReference type="ARBA" id="ARBA00022737"/>
    </source>
</evidence>
<dbReference type="PANTHER" id="PTHR19920:SF0">
    <property type="entry name" value="CYTOSOLIC IRON-SULFUR PROTEIN ASSEMBLY PROTEIN CIAO1-RELATED"/>
    <property type="match status" value="1"/>
</dbReference>
<dbReference type="PRINTS" id="PR00320">
    <property type="entry name" value="GPROTEINBRPT"/>
</dbReference>
<proteinExistence type="inferred from homology"/>
<accession>A0A9Q3INT8</accession>
<dbReference type="AlphaFoldDB" id="A0A9Q3INT8"/>
<dbReference type="Gene3D" id="2.130.10.10">
    <property type="entry name" value="YVTN repeat-like/Quinoprotein amine dehydrogenase"/>
    <property type="match status" value="1"/>
</dbReference>
<dbReference type="EMBL" id="AVOT02052314">
    <property type="protein sequence ID" value="MBW0547255.1"/>
    <property type="molecule type" value="Genomic_DNA"/>
</dbReference>